<evidence type="ECO:0000313" key="3">
    <source>
        <dbReference type="Proteomes" id="UP000434172"/>
    </source>
</evidence>
<gene>
    <name evidence="2" type="ORF">GQ607_011773</name>
</gene>
<dbReference type="OrthoDB" id="10466475at2759"/>
<feature type="region of interest" description="Disordered" evidence="1">
    <location>
        <begin position="1"/>
        <end position="66"/>
    </location>
</feature>
<dbReference type="EMBL" id="WOWK01000076">
    <property type="protein sequence ID" value="KAF0321015.1"/>
    <property type="molecule type" value="Genomic_DNA"/>
</dbReference>
<name>A0A8H3W708_9PEZI</name>
<dbReference type="Proteomes" id="UP000434172">
    <property type="component" value="Unassembled WGS sequence"/>
</dbReference>
<evidence type="ECO:0000256" key="1">
    <source>
        <dbReference type="SAM" id="MobiDB-lite"/>
    </source>
</evidence>
<organism evidence="2 3">
    <name type="scientific">Colletotrichum asianum</name>
    <dbReference type="NCBI Taxonomy" id="702518"/>
    <lineage>
        <taxon>Eukaryota</taxon>
        <taxon>Fungi</taxon>
        <taxon>Dikarya</taxon>
        <taxon>Ascomycota</taxon>
        <taxon>Pezizomycotina</taxon>
        <taxon>Sordariomycetes</taxon>
        <taxon>Hypocreomycetidae</taxon>
        <taxon>Glomerellales</taxon>
        <taxon>Glomerellaceae</taxon>
        <taxon>Colletotrichum</taxon>
        <taxon>Colletotrichum gloeosporioides species complex</taxon>
    </lineage>
</organism>
<accession>A0A8H3W708</accession>
<proteinExistence type="predicted"/>
<protein>
    <submittedName>
        <fullName evidence="2">Uncharacterized protein</fullName>
    </submittedName>
</protein>
<sequence length="145" mass="15979">MSASAPSVGQQRRSPEQGHARGPIAHIKSETSTPSARRSHKLFATPRESPSMVFQRSPEHHQPSQMSALPLFPVDFKDLNPEAQRRYLISVCRTVAENGPVAASDRATYQKDPSTQTLDSLFATLHTTAEAIVLLTQNTRDTKSE</sequence>
<keyword evidence="3" id="KW-1185">Reference proteome</keyword>
<dbReference type="AlphaFoldDB" id="A0A8H3W708"/>
<reference evidence="2 3" key="1">
    <citation type="submission" date="2019-12" db="EMBL/GenBank/DDBJ databases">
        <title>A genome sequence resource for the geographically widespread anthracnose pathogen Colletotrichum asianum.</title>
        <authorList>
            <person name="Meng Y."/>
        </authorList>
    </citation>
    <scope>NUCLEOTIDE SEQUENCE [LARGE SCALE GENOMIC DNA]</scope>
    <source>
        <strain evidence="2 3">ICMP 18580</strain>
    </source>
</reference>
<comment type="caution">
    <text evidence="2">The sequence shown here is derived from an EMBL/GenBank/DDBJ whole genome shotgun (WGS) entry which is preliminary data.</text>
</comment>
<feature type="compositionally biased region" description="Polar residues" evidence="1">
    <location>
        <begin position="1"/>
        <end position="12"/>
    </location>
</feature>
<evidence type="ECO:0000313" key="2">
    <source>
        <dbReference type="EMBL" id="KAF0321015.1"/>
    </source>
</evidence>